<dbReference type="AlphaFoldDB" id="A0A166SXA3"/>
<proteinExistence type="predicted"/>
<dbReference type="SUPFAM" id="SSF46589">
    <property type="entry name" value="tRNA-binding arm"/>
    <property type="match status" value="1"/>
</dbReference>
<dbReference type="InterPro" id="IPR019499">
    <property type="entry name" value="Val-tRNA_synth_tRNA-bd"/>
</dbReference>
<feature type="region of interest" description="Disordered" evidence="3">
    <location>
        <begin position="1"/>
        <end position="21"/>
    </location>
</feature>
<dbReference type="InterPro" id="IPR010978">
    <property type="entry name" value="tRNA-bd_arm"/>
</dbReference>
<keyword evidence="6" id="KW-1185">Reference proteome</keyword>
<dbReference type="Proteomes" id="UP000076532">
    <property type="component" value="Unassembled WGS sequence"/>
</dbReference>
<name>A0A166SXA3_9AGAM</name>
<protein>
    <recommendedName>
        <fullName evidence="4">Valyl-tRNA synthetase tRNA-binding arm domain-containing protein</fullName>
    </recommendedName>
</protein>
<keyword evidence="2" id="KW-0067">ATP-binding</keyword>
<dbReference type="GO" id="GO:0004832">
    <property type="term" value="F:valine-tRNA ligase activity"/>
    <property type="evidence" value="ECO:0007669"/>
    <property type="project" value="InterPro"/>
</dbReference>
<evidence type="ECO:0000259" key="4">
    <source>
        <dbReference type="Pfam" id="PF10458"/>
    </source>
</evidence>
<dbReference type="Pfam" id="PF10458">
    <property type="entry name" value="Val_tRNA-synt_C"/>
    <property type="match status" value="1"/>
</dbReference>
<evidence type="ECO:0000313" key="6">
    <source>
        <dbReference type="Proteomes" id="UP000076532"/>
    </source>
</evidence>
<reference evidence="5 6" key="1">
    <citation type="journal article" date="2016" name="Mol. Biol. Evol.">
        <title>Comparative Genomics of Early-Diverging Mushroom-Forming Fungi Provides Insights into the Origins of Lignocellulose Decay Capabilities.</title>
        <authorList>
            <person name="Nagy L.G."/>
            <person name="Riley R."/>
            <person name="Tritt A."/>
            <person name="Adam C."/>
            <person name="Daum C."/>
            <person name="Floudas D."/>
            <person name="Sun H."/>
            <person name="Yadav J.S."/>
            <person name="Pangilinan J."/>
            <person name="Larsson K.H."/>
            <person name="Matsuura K."/>
            <person name="Barry K."/>
            <person name="Labutti K."/>
            <person name="Kuo R."/>
            <person name="Ohm R.A."/>
            <person name="Bhattacharya S.S."/>
            <person name="Shirouzu T."/>
            <person name="Yoshinaga Y."/>
            <person name="Martin F.M."/>
            <person name="Grigoriev I.V."/>
            <person name="Hibbett D.S."/>
        </authorList>
    </citation>
    <scope>NUCLEOTIDE SEQUENCE [LARGE SCALE GENOMIC DNA]</scope>
    <source>
        <strain evidence="5 6">CBS 109695</strain>
    </source>
</reference>
<accession>A0A166SXA3</accession>
<dbReference type="GO" id="GO:0005524">
    <property type="term" value="F:ATP binding"/>
    <property type="evidence" value="ECO:0007669"/>
    <property type="project" value="UniProtKB-KW"/>
</dbReference>
<dbReference type="EMBL" id="KV417496">
    <property type="protein sequence ID" value="KZP29939.1"/>
    <property type="molecule type" value="Genomic_DNA"/>
</dbReference>
<dbReference type="GO" id="GO:0006438">
    <property type="term" value="P:valyl-tRNA aminoacylation"/>
    <property type="evidence" value="ECO:0007669"/>
    <property type="project" value="InterPro"/>
</dbReference>
<sequence length="108" mass="12191">MLLRQRMISTGSSVHRPTDRTEPEAVPVVFVHVLVRGLVDLDNEIAKCDKKIGLAQMTLTKLQKVISQPNYTETIPANVQEANEEKRKTLEAELTTLEASKEMFTKLK</sequence>
<dbReference type="InterPro" id="IPR037118">
    <property type="entry name" value="Val-tRNA_synth_C_sf"/>
</dbReference>
<evidence type="ECO:0000256" key="2">
    <source>
        <dbReference type="ARBA" id="ARBA00022840"/>
    </source>
</evidence>
<dbReference type="OrthoDB" id="3053144at2759"/>
<keyword evidence="1" id="KW-0547">Nucleotide-binding</keyword>
<evidence type="ECO:0000313" key="5">
    <source>
        <dbReference type="EMBL" id="KZP29939.1"/>
    </source>
</evidence>
<evidence type="ECO:0000256" key="3">
    <source>
        <dbReference type="SAM" id="MobiDB-lite"/>
    </source>
</evidence>
<dbReference type="STRING" id="436010.A0A166SXA3"/>
<gene>
    <name evidence="5" type="ORF">FIBSPDRAFT_946443</name>
</gene>
<evidence type="ECO:0000256" key="1">
    <source>
        <dbReference type="ARBA" id="ARBA00022741"/>
    </source>
</evidence>
<feature type="domain" description="Valyl-tRNA synthetase tRNA-binding arm" evidence="4">
    <location>
        <begin position="40"/>
        <end position="99"/>
    </location>
</feature>
<dbReference type="Gene3D" id="1.10.287.380">
    <property type="entry name" value="Valyl-tRNA synthetase, C-terminal domain"/>
    <property type="match status" value="1"/>
</dbReference>
<dbReference type="GO" id="GO:0005737">
    <property type="term" value="C:cytoplasm"/>
    <property type="evidence" value="ECO:0007669"/>
    <property type="project" value="InterPro"/>
</dbReference>
<organism evidence="5 6">
    <name type="scientific">Athelia psychrophila</name>
    <dbReference type="NCBI Taxonomy" id="1759441"/>
    <lineage>
        <taxon>Eukaryota</taxon>
        <taxon>Fungi</taxon>
        <taxon>Dikarya</taxon>
        <taxon>Basidiomycota</taxon>
        <taxon>Agaricomycotina</taxon>
        <taxon>Agaricomycetes</taxon>
        <taxon>Agaricomycetidae</taxon>
        <taxon>Atheliales</taxon>
        <taxon>Atheliaceae</taxon>
        <taxon>Athelia</taxon>
    </lineage>
</organism>